<dbReference type="Proteomes" id="UP000565579">
    <property type="component" value="Unassembled WGS sequence"/>
</dbReference>
<dbReference type="Gene3D" id="3.40.50.720">
    <property type="entry name" value="NAD(P)-binding Rossmann-like Domain"/>
    <property type="match status" value="1"/>
</dbReference>
<feature type="compositionally biased region" description="Low complexity" evidence="1">
    <location>
        <begin position="48"/>
        <end position="61"/>
    </location>
</feature>
<gene>
    <name evidence="4" type="ORF">HD593_006282</name>
</gene>
<evidence type="ECO:0000259" key="2">
    <source>
        <dbReference type="Pfam" id="PF01370"/>
    </source>
</evidence>
<evidence type="ECO:0000313" key="4">
    <source>
        <dbReference type="EMBL" id="MBB6551487.1"/>
    </source>
</evidence>
<evidence type="ECO:0000256" key="1">
    <source>
        <dbReference type="SAM" id="MobiDB-lite"/>
    </source>
</evidence>
<dbReference type="InterPro" id="IPR001509">
    <property type="entry name" value="Epimerase_deHydtase"/>
</dbReference>
<reference evidence="4 5" key="1">
    <citation type="submission" date="2020-08" db="EMBL/GenBank/DDBJ databases">
        <title>Sequencing the genomes of 1000 actinobacteria strains.</title>
        <authorList>
            <person name="Klenk H.-P."/>
        </authorList>
    </citation>
    <scope>NUCLEOTIDE SEQUENCE [LARGE SCALE GENOMIC DNA]</scope>
    <source>
        <strain evidence="4 5">DSM 43768</strain>
    </source>
</reference>
<dbReference type="AlphaFoldDB" id="A0A7X0NXK9"/>
<evidence type="ECO:0000313" key="5">
    <source>
        <dbReference type="Proteomes" id="UP000565579"/>
    </source>
</evidence>
<sequence>MSEVLVLGATGTTGSRVAAFLHERGVPVRPASRTPAGSDRAASRTPTGSVRAGSRGSGVPVRAVSGAPGPYVRFDWAERRTYAPALRGISAVYLVAPTGVTDPVPFVEPFLEEAVRQGVRRVVQLSSSAVPEGGPGLGAVHRLVRTMMPEWAVLRPSWFMQNFTGPSLELRERDGEILSATGDGRVAFIDAGDIAAVAGHALTDERSHDTAHVLTGPEALSYDDVAALLAERHGRPVRHRAVSVDELAAHFAARGLPAEYAAVLAALDDDLRGGSEERVTGTVERITGRPPRAFRETLADEYPPAYTRLRVR</sequence>
<organism evidence="4 5">
    <name type="scientific">Nonomuraea rubra</name>
    <dbReference type="NCBI Taxonomy" id="46180"/>
    <lineage>
        <taxon>Bacteria</taxon>
        <taxon>Bacillati</taxon>
        <taxon>Actinomycetota</taxon>
        <taxon>Actinomycetes</taxon>
        <taxon>Streptosporangiales</taxon>
        <taxon>Streptosporangiaceae</taxon>
        <taxon>Nonomuraea</taxon>
    </lineage>
</organism>
<name>A0A7X0NXK9_9ACTN</name>
<dbReference type="Pfam" id="PF01370">
    <property type="entry name" value="Epimerase"/>
    <property type="match status" value="1"/>
</dbReference>
<dbReference type="InterPro" id="IPR008030">
    <property type="entry name" value="NmrA-like"/>
</dbReference>
<dbReference type="PANTHER" id="PTHR43162:SF1">
    <property type="entry name" value="PRESTALK A DIFFERENTIATION PROTEIN A"/>
    <property type="match status" value="1"/>
</dbReference>
<comment type="caution">
    <text evidence="4">The sequence shown here is derived from an EMBL/GenBank/DDBJ whole genome shotgun (WGS) entry which is preliminary data.</text>
</comment>
<accession>A0A7X0NXK9</accession>
<keyword evidence="5" id="KW-1185">Reference proteome</keyword>
<dbReference type="SUPFAM" id="SSF51735">
    <property type="entry name" value="NAD(P)-binding Rossmann-fold domains"/>
    <property type="match status" value="1"/>
</dbReference>
<dbReference type="InterPro" id="IPR051604">
    <property type="entry name" value="Ergot_Alk_Oxidoreductase"/>
</dbReference>
<dbReference type="Pfam" id="PF05368">
    <property type="entry name" value="NmrA"/>
    <property type="match status" value="1"/>
</dbReference>
<proteinExistence type="predicted"/>
<evidence type="ECO:0000259" key="3">
    <source>
        <dbReference type="Pfam" id="PF05368"/>
    </source>
</evidence>
<dbReference type="Gene3D" id="3.90.25.10">
    <property type="entry name" value="UDP-galactose 4-epimerase, domain 1"/>
    <property type="match status" value="1"/>
</dbReference>
<feature type="domain" description="NmrA-like" evidence="3">
    <location>
        <begin position="145"/>
        <end position="265"/>
    </location>
</feature>
<feature type="region of interest" description="Disordered" evidence="1">
    <location>
        <begin position="28"/>
        <end position="61"/>
    </location>
</feature>
<dbReference type="RefSeq" id="WP_185105552.1">
    <property type="nucleotide sequence ID" value="NZ_BAAAXY010000199.1"/>
</dbReference>
<dbReference type="EMBL" id="JACHMI010000001">
    <property type="protein sequence ID" value="MBB6551487.1"/>
    <property type="molecule type" value="Genomic_DNA"/>
</dbReference>
<dbReference type="InterPro" id="IPR036291">
    <property type="entry name" value="NAD(P)-bd_dom_sf"/>
</dbReference>
<dbReference type="PANTHER" id="PTHR43162">
    <property type="match status" value="1"/>
</dbReference>
<feature type="domain" description="NAD-dependent epimerase/dehydratase" evidence="2">
    <location>
        <begin position="4"/>
        <end position="130"/>
    </location>
</feature>
<protein>
    <submittedName>
        <fullName evidence="4">Uncharacterized protein YbjT (DUF2867 family)</fullName>
    </submittedName>
</protein>